<sequence>MKRLLTTPIYYVNDIAHIGHAYTTIIADVVKKYWILKGDDVFLLTGTDEHGQKIEEAAKKHGIQTIEYTNSISQKFRSVWDAFDIDYDKFIRTTYLEHILGVQKAFEIMYDKGDIYKGEYEGQYCVSCESFFTQTQVLEGVYCPDCGKETRIVKEESYFFRLSQYQEKLLEWYKNNPNCILPAHKRNEVIKFVEGNLQDLSITRTSFEWGIKVPFKLKDESHIVYVWLDALMNYANALGYGLDYNNAKQQLKHKPEQNPTLESKMEYFEHTTHIVGKDILRFHAIYWPAFLMSLGLPLPEHIFVHGWWTIDGVKMSKSLGNVINPLEIKEAYSIDILRYFLLKEVPFGQDGDFSERALINRNNGELSNDLGNLVNRLIGMSEKYFNFDLHESFTINHYQVEREKIDSLCHECLAFMDSMQPNKYLESVWEILYLANSLITQVAPWELIKRNAFEDCKAFLNLIANILAKVTLLLYPIMPHICEKIAICLGIRINHEQFHSLIIQYAYLRGFQITKIEALFPKIEEPQMKLHTQKINNHSHVNDMAKDSKTQSQEIFSSLKIENEITLADFQSIEIKIGTILEAQKLPKSNKLLKLKVDINEERPRQIIAGISEFYTPESLVGTQVFVLSNLKPAKLMGELSEGMILACKDSHGLSLLRVEKEKENGSRVS</sequence>
<dbReference type="GO" id="GO:0005524">
    <property type="term" value="F:ATP binding"/>
    <property type="evidence" value="ECO:0007669"/>
    <property type="project" value="UniProtKB-UniRule"/>
</dbReference>
<dbReference type="InterPro" id="IPR004495">
    <property type="entry name" value="Met-tRNA-synth_bsu_C"/>
</dbReference>
<evidence type="ECO:0000256" key="7">
    <source>
        <dbReference type="ARBA" id="ARBA00022598"/>
    </source>
</evidence>
<evidence type="ECO:0000256" key="5">
    <source>
        <dbReference type="ARBA" id="ARBA00022490"/>
    </source>
</evidence>
<evidence type="ECO:0000256" key="9">
    <source>
        <dbReference type="ARBA" id="ARBA00022840"/>
    </source>
</evidence>
<dbReference type="SUPFAM" id="SSF50249">
    <property type="entry name" value="Nucleic acid-binding proteins"/>
    <property type="match status" value="1"/>
</dbReference>
<keyword evidence="17" id="KW-1185">Reference proteome</keyword>
<dbReference type="NCBIfam" id="TIGR00398">
    <property type="entry name" value="metG"/>
    <property type="match status" value="1"/>
</dbReference>
<dbReference type="SUPFAM" id="SSF47323">
    <property type="entry name" value="Anticodon-binding domain of a subclass of class I aminoacyl-tRNA synthetases"/>
    <property type="match status" value="1"/>
</dbReference>
<protein>
    <recommendedName>
        <fullName evidence="14">Methionine--tRNA ligase</fullName>
        <ecNumber evidence="14">6.1.1.10</ecNumber>
    </recommendedName>
    <alternativeName>
        <fullName evidence="14">Methionyl-tRNA synthetase</fullName>
        <shortName evidence="14">MetRS</shortName>
    </alternativeName>
</protein>
<dbReference type="Gene3D" id="2.170.220.10">
    <property type="match status" value="1"/>
</dbReference>
<keyword evidence="10 14" id="KW-0694">RNA-binding</keyword>
<keyword evidence="8 14" id="KW-0547">Nucleotide-binding</keyword>
<evidence type="ECO:0000256" key="10">
    <source>
        <dbReference type="ARBA" id="ARBA00022884"/>
    </source>
</evidence>
<dbReference type="InterPro" id="IPR002547">
    <property type="entry name" value="tRNA-bd_dom"/>
</dbReference>
<comment type="caution">
    <text evidence="16">The sequence shown here is derived from an EMBL/GenBank/DDBJ whole genome shotgun (WGS) entry which is preliminary data.</text>
</comment>
<dbReference type="Pfam" id="PF01588">
    <property type="entry name" value="tRNA_bind"/>
    <property type="match status" value="1"/>
</dbReference>
<feature type="short sequence motif" description="'HIGH' region" evidence="14">
    <location>
        <begin position="10"/>
        <end position="20"/>
    </location>
</feature>
<dbReference type="NCBIfam" id="TIGR00399">
    <property type="entry name" value="metG_C_term"/>
    <property type="match status" value="1"/>
</dbReference>
<keyword evidence="5 14" id="KW-0963">Cytoplasm</keyword>
<keyword evidence="14" id="KW-0862">Zinc</keyword>
<dbReference type="OrthoDB" id="9810191at2"/>
<evidence type="ECO:0000256" key="2">
    <source>
        <dbReference type="ARBA" id="ARBA00004496"/>
    </source>
</evidence>
<evidence type="ECO:0000256" key="6">
    <source>
        <dbReference type="ARBA" id="ARBA00022555"/>
    </source>
</evidence>
<feature type="binding site" evidence="14">
    <location>
        <position position="128"/>
    </location>
    <ligand>
        <name>Zn(2+)</name>
        <dbReference type="ChEBI" id="CHEBI:29105"/>
    </ligand>
</feature>
<reference evidence="16 17" key="1">
    <citation type="submission" date="2018-04" db="EMBL/GenBank/DDBJ databases">
        <title>Novel Campyloabacter and Helicobacter Species and Strains.</title>
        <authorList>
            <person name="Mannion A.J."/>
            <person name="Shen Z."/>
            <person name="Fox J.G."/>
        </authorList>
    </citation>
    <scope>NUCLEOTIDE SEQUENCE [LARGE SCALE GENOMIC DNA]</scope>
    <source>
        <strain evidence="16 17">MIT 17-337</strain>
    </source>
</reference>
<comment type="caution">
    <text evidence="14">Lacks conserved residue(s) required for the propagation of feature annotation.</text>
</comment>
<evidence type="ECO:0000256" key="1">
    <source>
        <dbReference type="ARBA" id="ARBA00003314"/>
    </source>
</evidence>
<dbReference type="Gene3D" id="2.40.50.140">
    <property type="entry name" value="Nucleic acid-binding proteins"/>
    <property type="match status" value="1"/>
</dbReference>
<dbReference type="GO" id="GO:0000049">
    <property type="term" value="F:tRNA binding"/>
    <property type="evidence" value="ECO:0007669"/>
    <property type="project" value="UniProtKB-UniRule"/>
</dbReference>
<evidence type="ECO:0000256" key="12">
    <source>
        <dbReference type="ARBA" id="ARBA00023146"/>
    </source>
</evidence>
<evidence type="ECO:0000256" key="11">
    <source>
        <dbReference type="ARBA" id="ARBA00022917"/>
    </source>
</evidence>
<dbReference type="InterPro" id="IPR012340">
    <property type="entry name" value="NA-bd_OB-fold"/>
</dbReference>
<comment type="subcellular location">
    <subcellularLocation>
        <location evidence="2 14">Cytoplasm</location>
    </subcellularLocation>
</comment>
<evidence type="ECO:0000313" key="17">
    <source>
        <dbReference type="Proteomes" id="UP000256379"/>
    </source>
</evidence>
<organism evidence="16 17">
    <name type="scientific">Helicobacter didelphidarum</name>
    <dbReference type="NCBI Taxonomy" id="2040648"/>
    <lineage>
        <taxon>Bacteria</taxon>
        <taxon>Pseudomonadati</taxon>
        <taxon>Campylobacterota</taxon>
        <taxon>Epsilonproteobacteria</taxon>
        <taxon>Campylobacterales</taxon>
        <taxon>Helicobacteraceae</taxon>
        <taxon>Helicobacter</taxon>
    </lineage>
</organism>
<dbReference type="RefSeq" id="WP_115543231.1">
    <property type="nucleotide sequence ID" value="NZ_NXLQ01000013.1"/>
</dbReference>
<dbReference type="InterPro" id="IPR015413">
    <property type="entry name" value="Methionyl/Leucyl_tRNA_Synth"/>
</dbReference>
<dbReference type="PANTHER" id="PTHR43326">
    <property type="entry name" value="METHIONYL-TRNA SYNTHETASE"/>
    <property type="match status" value="1"/>
</dbReference>
<dbReference type="InterPro" id="IPR023457">
    <property type="entry name" value="Met-tRNA_synth_2"/>
</dbReference>
<evidence type="ECO:0000256" key="8">
    <source>
        <dbReference type="ARBA" id="ARBA00022741"/>
    </source>
</evidence>
<dbReference type="PANTHER" id="PTHR43326:SF1">
    <property type="entry name" value="METHIONINE--TRNA LIGASE, MITOCHONDRIAL"/>
    <property type="match status" value="1"/>
</dbReference>
<name>A0A3D8IJD3_9HELI</name>
<proteinExistence type="inferred from homology"/>
<dbReference type="Pfam" id="PF09334">
    <property type="entry name" value="tRNA-synt_1g"/>
    <property type="match status" value="1"/>
</dbReference>
<dbReference type="InterPro" id="IPR014729">
    <property type="entry name" value="Rossmann-like_a/b/a_fold"/>
</dbReference>
<comment type="catalytic activity">
    <reaction evidence="13 14">
        <text>tRNA(Met) + L-methionine + ATP = L-methionyl-tRNA(Met) + AMP + diphosphate</text>
        <dbReference type="Rhea" id="RHEA:13481"/>
        <dbReference type="Rhea" id="RHEA-COMP:9667"/>
        <dbReference type="Rhea" id="RHEA-COMP:9698"/>
        <dbReference type="ChEBI" id="CHEBI:30616"/>
        <dbReference type="ChEBI" id="CHEBI:33019"/>
        <dbReference type="ChEBI" id="CHEBI:57844"/>
        <dbReference type="ChEBI" id="CHEBI:78442"/>
        <dbReference type="ChEBI" id="CHEBI:78530"/>
        <dbReference type="ChEBI" id="CHEBI:456215"/>
        <dbReference type="EC" id="6.1.1.10"/>
    </reaction>
</comment>
<keyword evidence="14" id="KW-0479">Metal-binding</keyword>
<dbReference type="Gene3D" id="3.40.50.620">
    <property type="entry name" value="HUPs"/>
    <property type="match status" value="1"/>
</dbReference>
<evidence type="ECO:0000256" key="4">
    <source>
        <dbReference type="ARBA" id="ARBA00011738"/>
    </source>
</evidence>
<dbReference type="SUPFAM" id="SSF52374">
    <property type="entry name" value="Nucleotidylyl transferase"/>
    <property type="match status" value="1"/>
</dbReference>
<comment type="cofactor">
    <cofactor evidence="14">
        <name>Zn(2+)</name>
        <dbReference type="ChEBI" id="CHEBI:29105"/>
    </cofactor>
    <text evidence="14">Binds 1 zinc ion per subunit.</text>
</comment>
<comment type="similarity">
    <text evidence="3 14">Belongs to the class-I aminoacyl-tRNA synthetase family. MetG type 2A subfamily.</text>
</comment>
<feature type="domain" description="TRNA-binding" evidence="15">
    <location>
        <begin position="569"/>
        <end position="670"/>
    </location>
</feature>
<dbReference type="PROSITE" id="PS50886">
    <property type="entry name" value="TRBD"/>
    <property type="match status" value="1"/>
</dbReference>
<dbReference type="GO" id="GO:0004825">
    <property type="term" value="F:methionine-tRNA ligase activity"/>
    <property type="evidence" value="ECO:0007669"/>
    <property type="project" value="UniProtKB-UniRule"/>
</dbReference>
<gene>
    <name evidence="14" type="primary">metG</name>
    <name evidence="16" type="ORF">CQA53_06630</name>
</gene>
<dbReference type="EMBL" id="NXLQ01000013">
    <property type="protein sequence ID" value="RDU65342.1"/>
    <property type="molecule type" value="Genomic_DNA"/>
</dbReference>
<keyword evidence="6 14" id="KW-0820">tRNA-binding</keyword>
<dbReference type="InterPro" id="IPR033911">
    <property type="entry name" value="MetRS_core"/>
</dbReference>
<dbReference type="HAMAP" id="MF_01228">
    <property type="entry name" value="Met_tRNA_synth_type2"/>
    <property type="match status" value="1"/>
</dbReference>
<dbReference type="FunFam" id="2.170.220.10:FF:000002">
    <property type="entry name" value="Methionine--tRNA ligase"/>
    <property type="match status" value="1"/>
</dbReference>
<dbReference type="GO" id="GO:0005737">
    <property type="term" value="C:cytoplasm"/>
    <property type="evidence" value="ECO:0007669"/>
    <property type="project" value="UniProtKB-SubCell"/>
</dbReference>
<dbReference type="FunFam" id="2.40.50.140:FF:000042">
    <property type="entry name" value="Methionine--tRNA ligase"/>
    <property type="match status" value="1"/>
</dbReference>
<keyword evidence="9 14" id="KW-0067">ATP-binding</keyword>
<comment type="function">
    <text evidence="1 14">Is required not only for elongation of protein synthesis but also for the initiation of all mRNA translation through initiator tRNA(fMet) aminoacylation.</text>
</comment>
<dbReference type="CDD" id="cd00814">
    <property type="entry name" value="MetRS_core"/>
    <property type="match status" value="1"/>
</dbReference>
<dbReference type="InterPro" id="IPR009080">
    <property type="entry name" value="tRNAsynth_Ia_anticodon-bd"/>
</dbReference>
<keyword evidence="12 14" id="KW-0030">Aminoacyl-tRNA synthetase</keyword>
<evidence type="ECO:0000256" key="13">
    <source>
        <dbReference type="ARBA" id="ARBA00047364"/>
    </source>
</evidence>
<comment type="subunit">
    <text evidence="4 14">Homodimer.</text>
</comment>
<dbReference type="CDD" id="cd02800">
    <property type="entry name" value="tRNA_bind_EcMetRS_like"/>
    <property type="match status" value="1"/>
</dbReference>
<keyword evidence="11 14" id="KW-0648">Protein biosynthesis</keyword>
<evidence type="ECO:0000313" key="16">
    <source>
        <dbReference type="EMBL" id="RDU65342.1"/>
    </source>
</evidence>
<evidence type="ECO:0000256" key="14">
    <source>
        <dbReference type="HAMAP-Rule" id="MF_01228"/>
    </source>
</evidence>
<dbReference type="Proteomes" id="UP000256379">
    <property type="component" value="Unassembled WGS sequence"/>
</dbReference>
<dbReference type="AlphaFoldDB" id="A0A3D8IJD3"/>
<accession>A0A3D8IJD3</accession>
<dbReference type="GO" id="GO:0046872">
    <property type="term" value="F:metal ion binding"/>
    <property type="evidence" value="ECO:0007669"/>
    <property type="project" value="UniProtKB-KW"/>
</dbReference>
<feature type="binding site" evidence="14">
    <location>
        <position position="143"/>
    </location>
    <ligand>
        <name>Zn(2+)</name>
        <dbReference type="ChEBI" id="CHEBI:29105"/>
    </ligand>
</feature>
<keyword evidence="7 14" id="KW-0436">Ligase</keyword>
<dbReference type="GO" id="GO:0006431">
    <property type="term" value="P:methionyl-tRNA aminoacylation"/>
    <property type="evidence" value="ECO:0007669"/>
    <property type="project" value="UniProtKB-UniRule"/>
</dbReference>
<dbReference type="InterPro" id="IPR041872">
    <property type="entry name" value="Anticodon_Met"/>
</dbReference>
<dbReference type="PRINTS" id="PR01041">
    <property type="entry name" value="TRNASYNTHMET"/>
</dbReference>
<feature type="short sequence motif" description="'KMSKS' region" evidence="14">
    <location>
        <begin position="314"/>
        <end position="318"/>
    </location>
</feature>
<dbReference type="InterPro" id="IPR014758">
    <property type="entry name" value="Met-tRNA_synth"/>
</dbReference>
<dbReference type="CDD" id="cd07957">
    <property type="entry name" value="Anticodon_Ia_Met"/>
    <property type="match status" value="1"/>
</dbReference>
<evidence type="ECO:0000256" key="3">
    <source>
        <dbReference type="ARBA" id="ARBA00006590"/>
    </source>
</evidence>
<feature type="binding site" evidence="14">
    <location>
        <position position="146"/>
    </location>
    <ligand>
        <name>Zn(2+)</name>
        <dbReference type="ChEBI" id="CHEBI:29105"/>
    </ligand>
</feature>
<feature type="binding site" evidence="14">
    <location>
        <position position="125"/>
    </location>
    <ligand>
        <name>Zn(2+)</name>
        <dbReference type="ChEBI" id="CHEBI:29105"/>
    </ligand>
</feature>
<dbReference type="EC" id="6.1.1.10" evidence="14"/>
<dbReference type="Gene3D" id="1.10.730.10">
    <property type="entry name" value="Isoleucyl-tRNA Synthetase, Domain 1"/>
    <property type="match status" value="1"/>
</dbReference>
<dbReference type="Pfam" id="PF19303">
    <property type="entry name" value="Anticodon_3"/>
    <property type="match status" value="1"/>
</dbReference>
<dbReference type="NCBIfam" id="NF008900">
    <property type="entry name" value="PRK12267.1"/>
    <property type="match status" value="1"/>
</dbReference>
<evidence type="ECO:0000259" key="15">
    <source>
        <dbReference type="PROSITE" id="PS50886"/>
    </source>
</evidence>